<dbReference type="EMBL" id="MTKO01000011">
    <property type="protein sequence ID" value="RWX47994.1"/>
    <property type="molecule type" value="Genomic_DNA"/>
</dbReference>
<accession>A0A3S3R1P7</accession>
<sequence>MSGRLHWLGKQMIDDPIVEEIRRFRKEHAARYGNNLQRIVEAVREKEWLSDRVRLNPGPKRLAGKVLVKIKGSSQISGERPLFALGS</sequence>
<reference evidence="1 2" key="1">
    <citation type="submission" date="2017-01" db="EMBL/GenBank/DDBJ databases">
        <title>The cable genome- insights into the physiology and evolution of filamentous bacteria capable of sulfide oxidation via long distance electron transfer.</title>
        <authorList>
            <person name="Schreiber L."/>
            <person name="Bjerg J.T."/>
            <person name="Boggild A."/>
            <person name="Van De Vossenberg J."/>
            <person name="Meysman F."/>
            <person name="Nielsen L.P."/>
            <person name="Schramm A."/>
            <person name="Kjeldsen K.U."/>
        </authorList>
    </citation>
    <scope>NUCLEOTIDE SEQUENCE [LARGE SCALE GENOMIC DNA]</scope>
    <source>
        <strain evidence="1">MCF</strain>
    </source>
</reference>
<gene>
    <name evidence="1" type="ORF">H206_05432</name>
</gene>
<protein>
    <submittedName>
        <fullName evidence="1">Uncharacterized protein</fullName>
    </submittedName>
</protein>
<comment type="caution">
    <text evidence="1">The sequence shown here is derived from an EMBL/GenBank/DDBJ whole genome shotgun (WGS) entry which is preliminary data.</text>
</comment>
<name>A0A3S3R1P7_9BACT</name>
<dbReference type="AlphaFoldDB" id="A0A3S3R1P7"/>
<keyword evidence="2" id="KW-1185">Reference proteome</keyword>
<proteinExistence type="predicted"/>
<evidence type="ECO:0000313" key="2">
    <source>
        <dbReference type="Proteomes" id="UP000287853"/>
    </source>
</evidence>
<dbReference type="Proteomes" id="UP000287853">
    <property type="component" value="Unassembled WGS sequence"/>
</dbReference>
<organism evidence="1 2">
    <name type="scientific">Candidatus Electrothrix aarhusensis</name>
    <dbReference type="NCBI Taxonomy" id="1859131"/>
    <lineage>
        <taxon>Bacteria</taxon>
        <taxon>Pseudomonadati</taxon>
        <taxon>Thermodesulfobacteriota</taxon>
        <taxon>Desulfobulbia</taxon>
        <taxon>Desulfobulbales</taxon>
        <taxon>Desulfobulbaceae</taxon>
        <taxon>Candidatus Electrothrix</taxon>
    </lineage>
</organism>
<evidence type="ECO:0000313" key="1">
    <source>
        <dbReference type="EMBL" id="RWX47994.1"/>
    </source>
</evidence>